<proteinExistence type="predicted"/>
<evidence type="ECO:0000313" key="1">
    <source>
        <dbReference type="EMBL" id="KRX43961.1"/>
    </source>
</evidence>
<accession>A0A0V0TY75</accession>
<keyword evidence="2" id="KW-1185">Reference proteome</keyword>
<dbReference type="Proteomes" id="UP000055048">
    <property type="component" value="Unassembled WGS sequence"/>
</dbReference>
<protein>
    <submittedName>
        <fullName evidence="1">Uncharacterized protein</fullName>
    </submittedName>
</protein>
<comment type="caution">
    <text evidence="1">The sequence shown here is derived from an EMBL/GenBank/DDBJ whole genome shotgun (WGS) entry which is preliminary data.</text>
</comment>
<dbReference type="AlphaFoldDB" id="A0A0V0TY75"/>
<organism evidence="1 2">
    <name type="scientific">Trichinella murrelli</name>
    <dbReference type="NCBI Taxonomy" id="144512"/>
    <lineage>
        <taxon>Eukaryota</taxon>
        <taxon>Metazoa</taxon>
        <taxon>Ecdysozoa</taxon>
        <taxon>Nematoda</taxon>
        <taxon>Enoplea</taxon>
        <taxon>Dorylaimia</taxon>
        <taxon>Trichinellida</taxon>
        <taxon>Trichinellidae</taxon>
        <taxon>Trichinella</taxon>
    </lineage>
</organism>
<gene>
    <name evidence="1" type="ORF">T05_15874</name>
</gene>
<dbReference type="EMBL" id="JYDJ01000107">
    <property type="protein sequence ID" value="KRX43961.1"/>
    <property type="molecule type" value="Genomic_DNA"/>
</dbReference>
<evidence type="ECO:0000313" key="2">
    <source>
        <dbReference type="Proteomes" id="UP000055048"/>
    </source>
</evidence>
<reference evidence="1 2" key="1">
    <citation type="submission" date="2015-01" db="EMBL/GenBank/DDBJ databases">
        <title>Evolution of Trichinella species and genotypes.</title>
        <authorList>
            <person name="Korhonen P.K."/>
            <person name="Edoardo P."/>
            <person name="Giuseppe L.R."/>
            <person name="Gasser R.B."/>
        </authorList>
    </citation>
    <scope>NUCLEOTIDE SEQUENCE [LARGE SCALE GENOMIC DNA]</scope>
    <source>
        <strain evidence="1">ISS417</strain>
    </source>
</reference>
<sequence length="197" mass="22123">MIMQAAAAVSQSVKRSRSDEQIVAGKQNQVIGVLIVVVIEKMKRTNSSSSSNNNNNKWLQSIPTFYMHTLRLGKSRAEEKGTIVGQSRPNTDGQASTELSTKELKNAPTFPPDTGYGHERSSFRKRGTFPQAIVDYITAQDNNTIQYNTIQYNITYHFLYMSFKLLSIGGRYFSMHATSPPPLIDQPLLNFNLHNYG</sequence>
<name>A0A0V0TY75_9BILA</name>